<reference evidence="7" key="1">
    <citation type="submission" date="2019-11" db="EMBL/GenBank/DDBJ databases">
        <authorList>
            <person name="Liu Y."/>
            <person name="Hou J."/>
            <person name="Li T.-Q."/>
            <person name="Guan C.-H."/>
            <person name="Wu X."/>
            <person name="Wu H.-Z."/>
            <person name="Ling F."/>
            <person name="Zhang R."/>
            <person name="Shi X.-G."/>
            <person name="Ren J.-P."/>
            <person name="Chen E.-F."/>
            <person name="Sun J.-M."/>
        </authorList>
    </citation>
    <scope>NUCLEOTIDE SEQUENCE</scope>
    <source>
        <strain evidence="7">Adult_tree_wgs_1</strain>
        <tissue evidence="7">Leaves</tissue>
    </source>
</reference>
<dbReference type="InterPro" id="IPR002219">
    <property type="entry name" value="PKC_DAG/PE"/>
</dbReference>
<dbReference type="AlphaFoldDB" id="A0A834G1E2"/>
<protein>
    <recommendedName>
        <fullName evidence="9">Phorbol-ester/DAG-type domain-containing protein</fullName>
    </recommendedName>
</protein>
<dbReference type="SUPFAM" id="SSF55008">
    <property type="entry name" value="HMA, heavy metal-associated domain"/>
    <property type="match status" value="1"/>
</dbReference>
<dbReference type="Gene3D" id="3.30.60.20">
    <property type="match status" value="1"/>
</dbReference>
<evidence type="ECO:0000313" key="7">
    <source>
        <dbReference type="EMBL" id="KAF7120984.1"/>
    </source>
</evidence>
<gene>
    <name evidence="7" type="ORF">RHSIM_Rhsim13G0022800</name>
</gene>
<dbReference type="PANTHER" id="PTHR46477">
    <property type="entry name" value="CYSTEINE/HISTIDINE-RICH C1 DOMAIN FAMILY PROTEIN"/>
    <property type="match status" value="1"/>
</dbReference>
<dbReference type="PROSITE" id="PS50846">
    <property type="entry name" value="HMA_2"/>
    <property type="match status" value="1"/>
</dbReference>
<dbReference type="GO" id="GO:0016020">
    <property type="term" value="C:membrane"/>
    <property type="evidence" value="ECO:0007669"/>
    <property type="project" value="UniProtKB-SubCell"/>
</dbReference>
<name>A0A834G1E2_RHOSS</name>
<dbReference type="Proteomes" id="UP000626092">
    <property type="component" value="Unassembled WGS sequence"/>
</dbReference>
<dbReference type="Pfam" id="PF03107">
    <property type="entry name" value="C1_2"/>
    <property type="match status" value="1"/>
</dbReference>
<dbReference type="PROSITE" id="PS50081">
    <property type="entry name" value="ZF_DAG_PE_2"/>
    <property type="match status" value="1"/>
</dbReference>
<feature type="domain" description="HMA" evidence="6">
    <location>
        <begin position="9"/>
        <end position="74"/>
    </location>
</feature>
<dbReference type="InterPro" id="IPR036163">
    <property type="entry name" value="HMA_dom_sf"/>
</dbReference>
<keyword evidence="2" id="KW-0479">Metal-binding</keyword>
<dbReference type="CDD" id="cd00371">
    <property type="entry name" value="HMA"/>
    <property type="match status" value="1"/>
</dbReference>
<keyword evidence="3" id="KW-0677">Repeat</keyword>
<dbReference type="InterPro" id="IPR006121">
    <property type="entry name" value="HMA_dom"/>
</dbReference>
<dbReference type="PANTHER" id="PTHR46477:SF5">
    <property type="entry name" value="PHORBOL-ESTER_DAG-TYPE DOMAIN-CONTAINING PROTEIN"/>
    <property type="match status" value="1"/>
</dbReference>
<dbReference type="EMBL" id="WJXA01000013">
    <property type="protein sequence ID" value="KAF7120984.1"/>
    <property type="molecule type" value="Genomic_DNA"/>
</dbReference>
<proteinExistence type="predicted"/>
<comment type="subcellular location">
    <subcellularLocation>
        <location evidence="1">Membrane</location>
        <topology evidence="1">Peripheral membrane protein</topology>
    </subcellularLocation>
</comment>
<evidence type="ECO:0000259" key="6">
    <source>
        <dbReference type="PROSITE" id="PS50846"/>
    </source>
</evidence>
<dbReference type="OrthoDB" id="1841377at2759"/>
<dbReference type="Gene3D" id="3.30.70.100">
    <property type="match status" value="1"/>
</dbReference>
<evidence type="ECO:0000256" key="3">
    <source>
        <dbReference type="ARBA" id="ARBA00022737"/>
    </source>
</evidence>
<dbReference type="InterPro" id="IPR046349">
    <property type="entry name" value="C1-like_sf"/>
</dbReference>
<evidence type="ECO:0000256" key="4">
    <source>
        <dbReference type="ARBA" id="ARBA00022833"/>
    </source>
</evidence>
<dbReference type="CDD" id="cd00029">
    <property type="entry name" value="C1"/>
    <property type="match status" value="1"/>
</dbReference>
<dbReference type="SUPFAM" id="SSF57889">
    <property type="entry name" value="Cysteine-rich domain"/>
    <property type="match status" value="1"/>
</dbReference>
<feature type="domain" description="Phorbol-ester/DAG-type" evidence="5">
    <location>
        <begin position="160"/>
        <end position="207"/>
    </location>
</feature>
<evidence type="ECO:0000259" key="5">
    <source>
        <dbReference type="PROSITE" id="PS50081"/>
    </source>
</evidence>
<dbReference type="InterPro" id="IPR004146">
    <property type="entry name" value="DC1"/>
</dbReference>
<sequence>MGYTEKTTQRTFDLKLNLHCKNCAKYVRKIVLEIEGVDSIDIDEDLELGKATISGNVDPQTVIKKLKDAKKHAKLLGKEEEERPPEEMQIVLQQNPVRIDQRKVVPQPPGLICKSVDKPMEREIHGCDPNAYQLFKFLGLISETVDKPMEMKIHDCLKHDHELEPKSYNKPFKCNRCREDGFTLGYRCKHCSYGLHKGCLNPKPEITHDLFPGSIFKFCEEPGNFCDACGMEIHGHSYSCKEDGLDLHPACSKLPGKLPISGRDFVLCKEFKYKCFWCKREKPSWLVETKFAGLCYVSKRDKFSCHVHCLSLVMQENWKRGRGDLDPDDDNDDANDAISKVLVNVDLKRMTIAKGSGGKGGGKFPRVVTVFLKTIISILFGDPTGLIVCALSELVK</sequence>
<dbReference type="GO" id="GO:0046872">
    <property type="term" value="F:metal ion binding"/>
    <property type="evidence" value="ECO:0007669"/>
    <property type="project" value="UniProtKB-KW"/>
</dbReference>
<evidence type="ECO:0000256" key="2">
    <source>
        <dbReference type="ARBA" id="ARBA00022723"/>
    </source>
</evidence>
<evidence type="ECO:0000256" key="1">
    <source>
        <dbReference type="ARBA" id="ARBA00004170"/>
    </source>
</evidence>
<accession>A0A834G1E2</accession>
<dbReference type="Pfam" id="PF00403">
    <property type="entry name" value="HMA"/>
    <property type="match status" value="1"/>
</dbReference>
<dbReference type="GO" id="GO:0009626">
    <property type="term" value="P:plant-type hypersensitive response"/>
    <property type="evidence" value="ECO:0007669"/>
    <property type="project" value="UniProtKB-KW"/>
</dbReference>
<comment type="caution">
    <text evidence="7">The sequence shown here is derived from an EMBL/GenBank/DDBJ whole genome shotgun (WGS) entry which is preliminary data.</text>
</comment>
<evidence type="ECO:0008006" key="9">
    <source>
        <dbReference type="Google" id="ProtNLM"/>
    </source>
</evidence>
<keyword evidence="8" id="KW-1185">Reference proteome</keyword>
<keyword evidence="4" id="KW-0862">Zinc</keyword>
<evidence type="ECO:0000313" key="8">
    <source>
        <dbReference type="Proteomes" id="UP000626092"/>
    </source>
</evidence>
<organism evidence="7 8">
    <name type="scientific">Rhododendron simsii</name>
    <name type="common">Sims's rhododendron</name>
    <dbReference type="NCBI Taxonomy" id="118357"/>
    <lineage>
        <taxon>Eukaryota</taxon>
        <taxon>Viridiplantae</taxon>
        <taxon>Streptophyta</taxon>
        <taxon>Embryophyta</taxon>
        <taxon>Tracheophyta</taxon>
        <taxon>Spermatophyta</taxon>
        <taxon>Magnoliopsida</taxon>
        <taxon>eudicotyledons</taxon>
        <taxon>Gunneridae</taxon>
        <taxon>Pentapetalae</taxon>
        <taxon>asterids</taxon>
        <taxon>Ericales</taxon>
        <taxon>Ericaceae</taxon>
        <taxon>Ericoideae</taxon>
        <taxon>Rhodoreae</taxon>
        <taxon>Rhododendron</taxon>
    </lineage>
</organism>